<feature type="non-terminal residue" evidence="1">
    <location>
        <position position="136"/>
    </location>
</feature>
<name>X1KAH7_9ZZZZ</name>
<gene>
    <name evidence="1" type="ORF">S06H3_14503</name>
</gene>
<dbReference type="SUPFAM" id="SSF52402">
    <property type="entry name" value="Adenine nucleotide alpha hydrolases-like"/>
    <property type="match status" value="1"/>
</dbReference>
<evidence type="ECO:0008006" key="2">
    <source>
        <dbReference type="Google" id="ProtNLM"/>
    </source>
</evidence>
<comment type="caution">
    <text evidence="1">The sequence shown here is derived from an EMBL/GenBank/DDBJ whole genome shotgun (WGS) entry which is preliminary data.</text>
</comment>
<dbReference type="InterPro" id="IPR014729">
    <property type="entry name" value="Rossmann-like_a/b/a_fold"/>
</dbReference>
<protein>
    <recommendedName>
        <fullName evidence="2">Thil AANH domain-containing protein</fullName>
    </recommendedName>
</protein>
<organism evidence="1">
    <name type="scientific">marine sediment metagenome</name>
    <dbReference type="NCBI Taxonomy" id="412755"/>
    <lineage>
        <taxon>unclassified sequences</taxon>
        <taxon>metagenomes</taxon>
        <taxon>ecological metagenomes</taxon>
    </lineage>
</organism>
<reference evidence="1" key="1">
    <citation type="journal article" date="2014" name="Front. Microbiol.">
        <title>High frequency of phylogenetically diverse reductive dehalogenase-homologous genes in deep subseafloor sedimentary metagenomes.</title>
        <authorList>
            <person name="Kawai M."/>
            <person name="Futagami T."/>
            <person name="Toyoda A."/>
            <person name="Takaki Y."/>
            <person name="Nishi S."/>
            <person name="Hori S."/>
            <person name="Arai W."/>
            <person name="Tsubouchi T."/>
            <person name="Morono Y."/>
            <person name="Uchiyama I."/>
            <person name="Ito T."/>
            <person name="Fujiyama A."/>
            <person name="Inagaki F."/>
            <person name="Takami H."/>
        </authorList>
    </citation>
    <scope>NUCLEOTIDE SEQUENCE</scope>
    <source>
        <strain evidence="1">Expedition CK06-06</strain>
    </source>
</reference>
<dbReference type="Pfam" id="PF03054">
    <property type="entry name" value="tRNA_Me_trans"/>
    <property type="match status" value="1"/>
</dbReference>
<dbReference type="Gene3D" id="3.40.50.620">
    <property type="entry name" value="HUPs"/>
    <property type="match status" value="1"/>
</dbReference>
<accession>X1KAH7</accession>
<dbReference type="GO" id="GO:0002143">
    <property type="term" value="P:tRNA wobble position uridine thiolation"/>
    <property type="evidence" value="ECO:0007669"/>
    <property type="project" value="TreeGrafter"/>
</dbReference>
<evidence type="ECO:0000313" key="1">
    <source>
        <dbReference type="EMBL" id="GAI03608.1"/>
    </source>
</evidence>
<dbReference type="AlphaFoldDB" id="X1KAH7"/>
<proteinExistence type="predicted"/>
<dbReference type="EMBL" id="BARV01007094">
    <property type="protein sequence ID" value="GAI03608.1"/>
    <property type="molecule type" value="Genomic_DNA"/>
</dbReference>
<dbReference type="PANTHER" id="PTHR11933">
    <property type="entry name" value="TRNA 5-METHYLAMINOMETHYL-2-THIOURIDYLATE -METHYLTRANSFERASE"/>
    <property type="match status" value="1"/>
</dbReference>
<dbReference type="PANTHER" id="PTHR11933:SF5">
    <property type="entry name" value="MITOCHONDRIAL TRNA-SPECIFIC 2-THIOURIDYLASE 1"/>
    <property type="match status" value="1"/>
</dbReference>
<sequence length="136" mass="15540">MKKKVIVGMSGGVDSSVSLVLLKKQGWDVIGVSLKIPAWKGKRSFKNAKKVCQKLGVPHYLVDVRKDFQKIVIDYFIQEFKDNKTPNPCVICNRYLKFKALFDFAKKVGAKYIATGHYALTREIKNYQLLRAKDKV</sequence>